<accession>A0A4C1YG85</accession>
<keyword evidence="3" id="KW-1185">Reference proteome</keyword>
<comment type="caution">
    <text evidence="2">The sequence shown here is derived from an EMBL/GenBank/DDBJ whole genome shotgun (WGS) entry which is preliminary data.</text>
</comment>
<organism evidence="2 3">
    <name type="scientific">Eumeta variegata</name>
    <name type="common">Bagworm moth</name>
    <name type="synonym">Eumeta japonica</name>
    <dbReference type="NCBI Taxonomy" id="151549"/>
    <lineage>
        <taxon>Eukaryota</taxon>
        <taxon>Metazoa</taxon>
        <taxon>Ecdysozoa</taxon>
        <taxon>Arthropoda</taxon>
        <taxon>Hexapoda</taxon>
        <taxon>Insecta</taxon>
        <taxon>Pterygota</taxon>
        <taxon>Neoptera</taxon>
        <taxon>Endopterygota</taxon>
        <taxon>Lepidoptera</taxon>
        <taxon>Glossata</taxon>
        <taxon>Ditrysia</taxon>
        <taxon>Tineoidea</taxon>
        <taxon>Psychidae</taxon>
        <taxon>Oiketicinae</taxon>
        <taxon>Eumeta</taxon>
    </lineage>
</organism>
<evidence type="ECO:0000313" key="3">
    <source>
        <dbReference type="Proteomes" id="UP000299102"/>
    </source>
</evidence>
<evidence type="ECO:0000313" key="2">
    <source>
        <dbReference type="EMBL" id="GBP73649.1"/>
    </source>
</evidence>
<sequence length="170" mass="18905">MLTISRDTVSLTPLRLINTYDLTEVGRHSMKSEKPPKRRQKWVKRVAENAVSRDTAFSTTSLTQAIMLIAPTFIRDFATVVKQLPTRGDTAFASQLNINNYDKVQTEYRIPVTRSPLHQLTSLSIRYPILSQKAGNVLVTPLGLRASMGGGEHLHSGDATARFPIGDDIQ</sequence>
<protein>
    <submittedName>
        <fullName evidence="2">Uncharacterized protein</fullName>
    </submittedName>
</protein>
<dbReference type="Proteomes" id="UP000299102">
    <property type="component" value="Unassembled WGS sequence"/>
</dbReference>
<evidence type="ECO:0000256" key="1">
    <source>
        <dbReference type="SAM" id="MobiDB-lite"/>
    </source>
</evidence>
<proteinExistence type="predicted"/>
<dbReference type="AlphaFoldDB" id="A0A4C1YG85"/>
<feature type="region of interest" description="Disordered" evidence="1">
    <location>
        <begin position="151"/>
        <end position="170"/>
    </location>
</feature>
<gene>
    <name evidence="2" type="ORF">EVAR_56328_1</name>
</gene>
<dbReference type="EMBL" id="BGZK01001181">
    <property type="protein sequence ID" value="GBP73649.1"/>
    <property type="molecule type" value="Genomic_DNA"/>
</dbReference>
<name>A0A4C1YG85_EUMVA</name>
<reference evidence="2 3" key="1">
    <citation type="journal article" date="2019" name="Commun. Biol.">
        <title>The bagworm genome reveals a unique fibroin gene that provides high tensile strength.</title>
        <authorList>
            <person name="Kono N."/>
            <person name="Nakamura H."/>
            <person name="Ohtoshi R."/>
            <person name="Tomita M."/>
            <person name="Numata K."/>
            <person name="Arakawa K."/>
        </authorList>
    </citation>
    <scope>NUCLEOTIDE SEQUENCE [LARGE SCALE GENOMIC DNA]</scope>
</reference>